<comment type="caution">
    <text evidence="1">The sequence shown here is derived from an EMBL/GenBank/DDBJ whole genome shotgun (WGS) entry which is preliminary data.</text>
</comment>
<dbReference type="Proteomes" id="UP001419268">
    <property type="component" value="Unassembled WGS sequence"/>
</dbReference>
<dbReference type="AlphaFoldDB" id="A0AAP0EKE1"/>
<reference evidence="1 2" key="1">
    <citation type="submission" date="2024-01" db="EMBL/GenBank/DDBJ databases">
        <title>Genome assemblies of Stephania.</title>
        <authorList>
            <person name="Yang L."/>
        </authorList>
    </citation>
    <scope>NUCLEOTIDE SEQUENCE [LARGE SCALE GENOMIC DNA]</scope>
    <source>
        <strain evidence="1">JXDWG</strain>
        <tissue evidence="1">Leaf</tissue>
    </source>
</reference>
<keyword evidence="2" id="KW-1185">Reference proteome</keyword>
<organism evidence="1 2">
    <name type="scientific">Stephania cephalantha</name>
    <dbReference type="NCBI Taxonomy" id="152367"/>
    <lineage>
        <taxon>Eukaryota</taxon>
        <taxon>Viridiplantae</taxon>
        <taxon>Streptophyta</taxon>
        <taxon>Embryophyta</taxon>
        <taxon>Tracheophyta</taxon>
        <taxon>Spermatophyta</taxon>
        <taxon>Magnoliopsida</taxon>
        <taxon>Ranunculales</taxon>
        <taxon>Menispermaceae</taxon>
        <taxon>Menispermoideae</taxon>
        <taxon>Cissampelideae</taxon>
        <taxon>Stephania</taxon>
    </lineage>
</organism>
<proteinExistence type="predicted"/>
<evidence type="ECO:0000313" key="1">
    <source>
        <dbReference type="EMBL" id="KAK9095081.1"/>
    </source>
</evidence>
<accession>A0AAP0EKE1</accession>
<protein>
    <submittedName>
        <fullName evidence="1">Uncharacterized protein</fullName>
    </submittedName>
</protein>
<evidence type="ECO:0000313" key="2">
    <source>
        <dbReference type="Proteomes" id="UP001419268"/>
    </source>
</evidence>
<dbReference type="EMBL" id="JBBNAG010000011">
    <property type="protein sequence ID" value="KAK9095081.1"/>
    <property type="molecule type" value="Genomic_DNA"/>
</dbReference>
<name>A0AAP0EKE1_9MAGN</name>
<gene>
    <name evidence="1" type="ORF">Scep_026550</name>
</gene>
<sequence length="96" mass="10640">MGPYLKIGKAEIRSTRSNYSLTAVTAGNIVATMSHLDLSNDKCETSNTTFDGDKEHVEFIDENIVNNDDNVDIIDNEDTVEIVDNMDIEGDNKESN</sequence>